<comment type="caution">
    <text evidence="4">The sequence shown here is derived from an EMBL/GenBank/DDBJ whole genome shotgun (WGS) entry which is preliminary data.</text>
</comment>
<dbReference type="PANTHER" id="PTHR30570">
    <property type="entry name" value="PERIPLASMIC PHOSPHATE BINDING COMPONENT OF PHOSPHATE ABC TRANSPORTER"/>
    <property type="match status" value="1"/>
</dbReference>
<evidence type="ECO:0000256" key="2">
    <source>
        <dbReference type="SAM" id="Phobius"/>
    </source>
</evidence>
<proteinExistence type="predicted"/>
<feature type="transmembrane region" description="Helical" evidence="2">
    <location>
        <begin position="6"/>
        <end position="24"/>
    </location>
</feature>
<sequence length="499" mass="53572">MDWLSPENVLAGLGVLVTVGVLAYERLMPGLKRIGYRVQMDTLIGGDAQNGQADVRLGLFGETPEMSDASLVLLRIENDGLRAVGTEDYTSRELSGLTVTFTERTVTGVAVTEPSSPHLMSHFTPRAGLRHDPASNVVHVPKVPLNRGESYKLLVLLTGSGIGRPVTVSGGLREGAVKRNRRQPRPSNRVLGLVAFLALLLVAEPVVLTLGDRTLPPVGCAEGALTVTGSTAFAPVLEEVGTAYEKECAGATVTVDARGTGTGLWALDEAGKKAEGGAPAHVTLSDGAKPDSFPKLRERYVAVSVFTLVVNERARVKDLSLDDVRRIYRGDIVNWKEVGGADLPVRLVSRDADSGTREVFQRRVLDGNEPPHTARDCVHKDDPGARVTRCELNSTERVLSTVADVPGALGYSELRAADQLKGMRRVSLDGRAPSPESVAEKRYPYHETEYAYTYGQPPADSLASSFLDFLINGSGQNIVATHGHLPCAAPPNMELCRRS</sequence>
<keyword evidence="2" id="KW-1133">Transmembrane helix</keyword>
<accession>A0A8T4J060</accession>
<dbReference type="Gene3D" id="3.40.190.10">
    <property type="entry name" value="Periplasmic binding protein-like II"/>
    <property type="match status" value="2"/>
</dbReference>
<organism evidence="4 5">
    <name type="scientific">Streptomyces daliensis</name>
    <dbReference type="NCBI Taxonomy" id="299421"/>
    <lineage>
        <taxon>Bacteria</taxon>
        <taxon>Bacillati</taxon>
        <taxon>Actinomycetota</taxon>
        <taxon>Actinomycetes</taxon>
        <taxon>Kitasatosporales</taxon>
        <taxon>Streptomycetaceae</taxon>
        <taxon>Streptomyces</taxon>
    </lineage>
</organism>
<dbReference type="Pfam" id="PF12849">
    <property type="entry name" value="PBP_like_2"/>
    <property type="match status" value="1"/>
</dbReference>
<protein>
    <submittedName>
        <fullName evidence="4">Substrate-binding domain-containing protein</fullName>
    </submittedName>
</protein>
<evidence type="ECO:0000259" key="3">
    <source>
        <dbReference type="Pfam" id="PF12849"/>
    </source>
</evidence>
<dbReference type="InterPro" id="IPR024370">
    <property type="entry name" value="PBP_domain"/>
</dbReference>
<dbReference type="InterPro" id="IPR050811">
    <property type="entry name" value="Phosphate_ABC_transporter"/>
</dbReference>
<dbReference type="EMBL" id="JAGSMN010001206">
    <property type="protein sequence ID" value="MBR7678101.1"/>
    <property type="molecule type" value="Genomic_DNA"/>
</dbReference>
<feature type="domain" description="PBP" evidence="3">
    <location>
        <begin position="221"/>
        <end position="471"/>
    </location>
</feature>
<dbReference type="PANTHER" id="PTHR30570:SF1">
    <property type="entry name" value="PHOSPHATE-BINDING PROTEIN PSTS"/>
    <property type="match status" value="1"/>
</dbReference>
<feature type="transmembrane region" description="Helical" evidence="2">
    <location>
        <begin position="190"/>
        <end position="211"/>
    </location>
</feature>
<evidence type="ECO:0000313" key="4">
    <source>
        <dbReference type="EMBL" id="MBR7678101.1"/>
    </source>
</evidence>
<keyword evidence="2" id="KW-0812">Transmembrane</keyword>
<reference evidence="4" key="1">
    <citation type="submission" date="2021-04" db="EMBL/GenBank/DDBJ databases">
        <title>Sequencing of actinobacteria type strains.</title>
        <authorList>
            <person name="Nguyen G.-S."/>
            <person name="Wentzel A."/>
        </authorList>
    </citation>
    <scope>NUCLEOTIDE SEQUENCE</scope>
    <source>
        <strain evidence="4">DSM 42095</strain>
    </source>
</reference>
<dbReference type="Proteomes" id="UP000675554">
    <property type="component" value="Unassembled WGS sequence"/>
</dbReference>
<keyword evidence="1" id="KW-0732">Signal</keyword>
<evidence type="ECO:0000313" key="5">
    <source>
        <dbReference type="Proteomes" id="UP000675554"/>
    </source>
</evidence>
<dbReference type="AlphaFoldDB" id="A0A8T4J060"/>
<gene>
    <name evidence="4" type="ORF">KDA82_35000</name>
</gene>
<keyword evidence="5" id="KW-1185">Reference proteome</keyword>
<keyword evidence="2" id="KW-0472">Membrane</keyword>
<evidence type="ECO:0000256" key="1">
    <source>
        <dbReference type="ARBA" id="ARBA00022729"/>
    </source>
</evidence>
<dbReference type="SUPFAM" id="SSF53850">
    <property type="entry name" value="Periplasmic binding protein-like II"/>
    <property type="match status" value="1"/>
</dbReference>
<name>A0A8T4J060_9ACTN</name>